<keyword evidence="1" id="KW-0732">Signal</keyword>
<gene>
    <name evidence="2" type="ORF">C7402_15414</name>
</gene>
<evidence type="ECO:0000313" key="3">
    <source>
        <dbReference type="Proteomes" id="UP000245712"/>
    </source>
</evidence>
<accession>A0ABX5K5X3</accession>
<evidence type="ECO:0008006" key="4">
    <source>
        <dbReference type="Google" id="ProtNLM"/>
    </source>
</evidence>
<proteinExistence type="predicted"/>
<dbReference type="EMBL" id="QEOB01000054">
    <property type="protein sequence ID" value="PVX59482.1"/>
    <property type="molecule type" value="Genomic_DNA"/>
</dbReference>
<protein>
    <recommendedName>
        <fullName evidence="4">Cysteine rich repeat protein</fullName>
    </recommendedName>
</protein>
<comment type="caution">
    <text evidence="2">The sequence shown here is derived from an EMBL/GenBank/DDBJ whole genome shotgun (WGS) entry which is preliminary data.</text>
</comment>
<sequence length="83" mass="9048">MMKPRMGMMKTGALLVGLTCAMASVGASRDEQEHACRGDAFHFCASEIPNKEKIAACMKQHYDELSPPCKAMFKRPPKGGSKT</sequence>
<keyword evidence="3" id="KW-1185">Reference proteome</keyword>
<feature type="chain" id="PRO_5047112505" description="Cysteine rich repeat protein" evidence="1">
    <location>
        <begin position="24"/>
        <end position="83"/>
    </location>
</feature>
<feature type="signal peptide" evidence="1">
    <location>
        <begin position="1"/>
        <end position="23"/>
    </location>
</feature>
<name>A0ABX5K5X3_9BURK</name>
<organism evidence="2 3">
    <name type="scientific">Paraburkholderia unamae</name>
    <dbReference type="NCBI Taxonomy" id="219649"/>
    <lineage>
        <taxon>Bacteria</taxon>
        <taxon>Pseudomonadati</taxon>
        <taxon>Pseudomonadota</taxon>
        <taxon>Betaproteobacteria</taxon>
        <taxon>Burkholderiales</taxon>
        <taxon>Burkholderiaceae</taxon>
        <taxon>Paraburkholderia</taxon>
    </lineage>
</organism>
<evidence type="ECO:0000256" key="1">
    <source>
        <dbReference type="SAM" id="SignalP"/>
    </source>
</evidence>
<dbReference type="Proteomes" id="UP000245712">
    <property type="component" value="Unassembled WGS sequence"/>
</dbReference>
<reference evidence="2 3" key="1">
    <citation type="submission" date="2018-05" db="EMBL/GenBank/DDBJ databases">
        <title>Genomic Encyclopedia of Type Strains, Phase IV (KMG-V): Genome sequencing to study the core and pangenomes of soil and plant-associated prokaryotes.</title>
        <authorList>
            <person name="Whitman W."/>
        </authorList>
    </citation>
    <scope>NUCLEOTIDE SEQUENCE [LARGE SCALE GENOMIC DNA]</scope>
    <source>
        <strain evidence="2 3">SCZa-39</strain>
    </source>
</reference>
<evidence type="ECO:0000313" key="2">
    <source>
        <dbReference type="EMBL" id="PVX59482.1"/>
    </source>
</evidence>